<evidence type="ECO:0000313" key="2">
    <source>
        <dbReference type="Proteomes" id="UP000069940"/>
    </source>
</evidence>
<dbReference type="EnsemblMetazoa" id="AALFPA23_019312.R28399">
    <property type="protein sequence ID" value="AALFPA23_019312.P28399"/>
    <property type="gene ID" value="AALFPA23_019312"/>
</dbReference>
<sequence>MLKTALCLLKLYYCVPRTSELTSLLEANDKESVLFQQWLTTDRCNLETITKTIDEFVPYFVEKVDKLITHDFIYKEQSSFLRDKKDSLKQGEVLTICDFSENYSFIIQNSAQGYHWNNSQATIHPFEVYYRKENKLENLSFIIISEVLTHDTTAVQLFISKLLDFIKQSIDFSKITFMSDGAAAHYKNKKKFASLCSFRSNYGLEAEWHFFATSHGKDPCDAVGGTLKRMAKRASLARDYGNTITTPRELYDWAVKQSDIHITKLNFCFISNEQYAKMTHELEELYTYSHVKTIPGTQKFHSFVPISENQIEAKKFSNSKDNPKKFTLFQID</sequence>
<organism evidence="1 2">
    <name type="scientific">Aedes albopictus</name>
    <name type="common">Asian tiger mosquito</name>
    <name type="synonym">Stegomyia albopicta</name>
    <dbReference type="NCBI Taxonomy" id="7160"/>
    <lineage>
        <taxon>Eukaryota</taxon>
        <taxon>Metazoa</taxon>
        <taxon>Ecdysozoa</taxon>
        <taxon>Arthropoda</taxon>
        <taxon>Hexapoda</taxon>
        <taxon>Insecta</taxon>
        <taxon>Pterygota</taxon>
        <taxon>Neoptera</taxon>
        <taxon>Endopterygota</taxon>
        <taxon>Diptera</taxon>
        <taxon>Nematocera</taxon>
        <taxon>Culicoidea</taxon>
        <taxon>Culicidae</taxon>
        <taxon>Culicinae</taxon>
        <taxon>Aedini</taxon>
        <taxon>Aedes</taxon>
        <taxon>Stegomyia</taxon>
    </lineage>
</organism>
<accession>A0ABM1ZKC2</accession>
<dbReference type="RefSeq" id="XP_062716811.1">
    <property type="nucleotide sequence ID" value="XM_062860827.1"/>
</dbReference>
<dbReference type="PANTHER" id="PTHR46601">
    <property type="entry name" value="ULP_PROTEASE DOMAIN-CONTAINING PROTEIN"/>
    <property type="match status" value="1"/>
</dbReference>
<keyword evidence="2" id="KW-1185">Reference proteome</keyword>
<dbReference type="GeneID" id="134292088"/>
<protein>
    <submittedName>
        <fullName evidence="1">Uncharacterized protein</fullName>
    </submittedName>
</protein>
<reference evidence="2" key="1">
    <citation type="journal article" date="2015" name="Proc. Natl. Acad. Sci. U.S.A.">
        <title>Genome sequence of the Asian Tiger mosquito, Aedes albopictus, reveals insights into its biology, genetics, and evolution.</title>
        <authorList>
            <person name="Chen X.G."/>
            <person name="Jiang X."/>
            <person name="Gu J."/>
            <person name="Xu M."/>
            <person name="Wu Y."/>
            <person name="Deng Y."/>
            <person name="Zhang C."/>
            <person name="Bonizzoni M."/>
            <person name="Dermauw W."/>
            <person name="Vontas J."/>
            <person name="Armbruster P."/>
            <person name="Huang X."/>
            <person name="Yang Y."/>
            <person name="Zhang H."/>
            <person name="He W."/>
            <person name="Peng H."/>
            <person name="Liu Y."/>
            <person name="Wu K."/>
            <person name="Chen J."/>
            <person name="Lirakis M."/>
            <person name="Topalis P."/>
            <person name="Van Leeuwen T."/>
            <person name="Hall A.B."/>
            <person name="Jiang X."/>
            <person name="Thorpe C."/>
            <person name="Mueller R.L."/>
            <person name="Sun C."/>
            <person name="Waterhouse R.M."/>
            <person name="Yan G."/>
            <person name="Tu Z.J."/>
            <person name="Fang X."/>
            <person name="James A.A."/>
        </authorList>
    </citation>
    <scope>NUCLEOTIDE SEQUENCE [LARGE SCALE GENOMIC DNA]</scope>
    <source>
        <strain evidence="2">Foshan</strain>
    </source>
</reference>
<name>A0ABM1ZKC2_AEDAL</name>
<dbReference type="PANTHER" id="PTHR46601:SF1">
    <property type="entry name" value="ADF-H DOMAIN-CONTAINING PROTEIN"/>
    <property type="match status" value="1"/>
</dbReference>
<dbReference type="Proteomes" id="UP000069940">
    <property type="component" value="Unassembled WGS sequence"/>
</dbReference>
<proteinExistence type="predicted"/>
<reference evidence="1" key="2">
    <citation type="submission" date="2025-05" db="UniProtKB">
        <authorList>
            <consortium name="EnsemblMetazoa"/>
        </authorList>
    </citation>
    <scope>IDENTIFICATION</scope>
    <source>
        <strain evidence="1">Foshan</strain>
    </source>
</reference>
<evidence type="ECO:0000313" key="1">
    <source>
        <dbReference type="EnsemblMetazoa" id="AALFPA23_019312.P28399"/>
    </source>
</evidence>